<dbReference type="GeneID" id="2653314"/>
<proteinExistence type="predicted"/>
<organism evidence="2 3">
    <name type="scientific">Escherichia phage Stx2 II</name>
    <dbReference type="NCBI Taxonomy" id="194949"/>
    <lineage>
        <taxon>Viruses</taxon>
        <taxon>Duplodnaviria</taxon>
        <taxon>Heunggongvirae</taxon>
        <taxon>Uroviricota</taxon>
        <taxon>Caudoviricetes</taxon>
        <taxon>Sepvirinae</taxon>
        <taxon>Traversvirus</taxon>
        <taxon>Traversvirus II</taxon>
    </lineage>
</organism>
<accession>Q7Y2I9</accession>
<dbReference type="KEGG" id="vg:2653314"/>
<dbReference type="EMBL" id="AP005154">
    <property type="protein sequence ID" value="BAC78130.1"/>
    <property type="molecule type" value="Genomic_DNA"/>
</dbReference>
<dbReference type="Proteomes" id="UP000000983">
    <property type="component" value="Segment"/>
</dbReference>
<evidence type="ECO:0000256" key="1">
    <source>
        <dbReference type="SAM" id="MobiDB-lite"/>
    </source>
</evidence>
<protein>
    <submittedName>
        <fullName evidence="2">Uncharacterized protein</fullName>
    </submittedName>
</protein>
<sequence length="114" mass="12172">MPSAPVVNAEPPRQHGTSRMPAFAGINGSSFLAICSPCPTVPYCPFDRSAFGWLRRLMSCTSCRQWSAGMMSLYLHTAPPGVTVLRRANCLIRGSGLSNVSGNGSPSPYDIPLD</sequence>
<reference evidence="2 3" key="1">
    <citation type="journal article" date="2003" name="J. Bacteriol.">
        <title>Genome analysis of a novel Shiga toxin 1 (Stx1)-converting phage which is closely related to Stx2-converting phages but not to other Stx1-converting phages.</title>
        <authorList>
            <person name="Sato T."/>
            <person name="Shimizu T."/>
            <person name="Watarai M."/>
            <person name="Kobayashi M."/>
            <person name="Kano S."/>
            <person name="Hamabata T."/>
            <person name="Takeda Y."/>
            <person name="Yamasaki S."/>
        </authorList>
    </citation>
    <scope>NUCLEOTIDE SEQUENCE</scope>
    <source>
        <strain evidence="2">Stx2 phage-II</strain>
    </source>
</reference>
<evidence type="ECO:0000313" key="3">
    <source>
        <dbReference type="Proteomes" id="UP000000983"/>
    </source>
</evidence>
<feature type="compositionally biased region" description="Low complexity" evidence="1">
    <location>
        <begin position="95"/>
        <end position="108"/>
    </location>
</feature>
<name>Q7Y2I9_9CAUD</name>
<dbReference type="RefSeq" id="NP_859393.1">
    <property type="nucleotide sequence ID" value="NC_004914.3"/>
</dbReference>
<feature type="region of interest" description="Disordered" evidence="1">
    <location>
        <begin position="95"/>
        <end position="114"/>
    </location>
</feature>
<keyword evidence="3" id="KW-1185">Reference proteome</keyword>
<evidence type="ECO:0000313" key="2">
    <source>
        <dbReference type="EMBL" id="BAC78130.1"/>
    </source>
</evidence>